<evidence type="ECO:0008006" key="3">
    <source>
        <dbReference type="Google" id="ProtNLM"/>
    </source>
</evidence>
<accession>A0A2V5HCC2</accession>
<reference evidence="1 2" key="1">
    <citation type="submission" date="2018-02" db="EMBL/GenBank/DDBJ databases">
        <title>The genomes of Aspergillus section Nigri reveals drivers in fungal speciation.</title>
        <authorList>
            <consortium name="DOE Joint Genome Institute"/>
            <person name="Vesth T.C."/>
            <person name="Nybo J."/>
            <person name="Theobald S."/>
            <person name="Brandl J."/>
            <person name="Frisvad J.C."/>
            <person name="Nielsen K.F."/>
            <person name="Lyhne E.K."/>
            <person name="Kogle M.E."/>
            <person name="Kuo A."/>
            <person name="Riley R."/>
            <person name="Clum A."/>
            <person name="Nolan M."/>
            <person name="Lipzen A."/>
            <person name="Salamov A."/>
            <person name="Henrissat B."/>
            <person name="Wiebenga A."/>
            <person name="De vries R.P."/>
            <person name="Grigoriev I.V."/>
            <person name="Mortensen U.H."/>
            <person name="Andersen M.R."/>
            <person name="Baker S.E."/>
        </authorList>
    </citation>
    <scope>NUCLEOTIDE SEQUENCE [LARGE SCALE GENOMIC DNA]</scope>
    <source>
        <strain evidence="1 2">CBS 115571</strain>
    </source>
</reference>
<organism evidence="1 2">
    <name type="scientific">Aspergillus violaceofuscus (strain CBS 115571)</name>
    <dbReference type="NCBI Taxonomy" id="1450538"/>
    <lineage>
        <taxon>Eukaryota</taxon>
        <taxon>Fungi</taxon>
        <taxon>Dikarya</taxon>
        <taxon>Ascomycota</taxon>
        <taxon>Pezizomycotina</taxon>
        <taxon>Eurotiomycetes</taxon>
        <taxon>Eurotiomycetidae</taxon>
        <taxon>Eurotiales</taxon>
        <taxon>Aspergillaceae</taxon>
        <taxon>Aspergillus</taxon>
    </lineage>
</organism>
<sequence>MSPSAGYAPRIREDPSAVILHKQLLLRRQENPSSYTVAKTYQDQSRQRNLFLTLLTSKRSDTRFLDCYCARPFEVVGHGKSSTKGDVPGTATPSQEIKSILIVINGFLGALRTKSSAEFDKYCVRAGGMSLWPPSPTLPRFCTIGTFVEQVIKIQDEIDERIWDPEVKVYPSGSLAAVWAPFRAKVNGAVHHVGVELFILHKVNNTWKVTGVADSCREPTEEEKIWLP</sequence>
<name>A0A2V5HCC2_ASPV1</name>
<dbReference type="Proteomes" id="UP000249829">
    <property type="component" value="Unassembled WGS sequence"/>
</dbReference>
<evidence type="ECO:0000313" key="2">
    <source>
        <dbReference type="Proteomes" id="UP000249829"/>
    </source>
</evidence>
<dbReference type="AlphaFoldDB" id="A0A2V5HCC2"/>
<dbReference type="STRING" id="1450538.A0A2V5HCC2"/>
<evidence type="ECO:0000313" key="1">
    <source>
        <dbReference type="EMBL" id="PYI21301.1"/>
    </source>
</evidence>
<dbReference type="EMBL" id="KZ825118">
    <property type="protein sequence ID" value="PYI21301.1"/>
    <property type="molecule type" value="Genomic_DNA"/>
</dbReference>
<keyword evidence="2" id="KW-1185">Reference proteome</keyword>
<proteinExistence type="predicted"/>
<gene>
    <name evidence="1" type="ORF">BO99DRAFT_472289</name>
</gene>
<protein>
    <recommendedName>
        <fullName evidence="3">NTF2-like protein</fullName>
    </recommendedName>
</protein>